<proteinExistence type="predicted"/>
<sequence>MRAIEGDVTSSAVSLKLSSRTLPSIPAISFRDQRRQLYKILRREQQNRTRRFAAAINVMRTFVVVFLSLAVNVMGTLVPHRK</sequence>
<evidence type="ECO:0000313" key="2">
    <source>
        <dbReference type="EMBL" id="EXB86761.1"/>
    </source>
</evidence>
<accession>W9RMG8</accession>
<name>W9RMG8_9ROSA</name>
<gene>
    <name evidence="2" type="ORF">L484_007785</name>
</gene>
<keyword evidence="1" id="KW-1133">Transmembrane helix</keyword>
<organism evidence="2 3">
    <name type="scientific">Morus notabilis</name>
    <dbReference type="NCBI Taxonomy" id="981085"/>
    <lineage>
        <taxon>Eukaryota</taxon>
        <taxon>Viridiplantae</taxon>
        <taxon>Streptophyta</taxon>
        <taxon>Embryophyta</taxon>
        <taxon>Tracheophyta</taxon>
        <taxon>Spermatophyta</taxon>
        <taxon>Magnoliopsida</taxon>
        <taxon>eudicotyledons</taxon>
        <taxon>Gunneridae</taxon>
        <taxon>Pentapetalae</taxon>
        <taxon>rosids</taxon>
        <taxon>fabids</taxon>
        <taxon>Rosales</taxon>
        <taxon>Moraceae</taxon>
        <taxon>Moreae</taxon>
        <taxon>Morus</taxon>
    </lineage>
</organism>
<dbReference type="EMBL" id="KE344920">
    <property type="protein sequence ID" value="EXB86761.1"/>
    <property type="molecule type" value="Genomic_DNA"/>
</dbReference>
<feature type="transmembrane region" description="Helical" evidence="1">
    <location>
        <begin position="52"/>
        <end position="74"/>
    </location>
</feature>
<reference evidence="3" key="1">
    <citation type="submission" date="2013-01" db="EMBL/GenBank/DDBJ databases">
        <title>Draft Genome Sequence of a Mulberry Tree, Morus notabilis C.K. Schneid.</title>
        <authorList>
            <person name="He N."/>
            <person name="Zhao S."/>
        </authorList>
    </citation>
    <scope>NUCLEOTIDE SEQUENCE</scope>
</reference>
<keyword evidence="1" id="KW-0812">Transmembrane</keyword>
<evidence type="ECO:0000256" key="1">
    <source>
        <dbReference type="SAM" id="Phobius"/>
    </source>
</evidence>
<keyword evidence="1" id="KW-0472">Membrane</keyword>
<keyword evidence="3" id="KW-1185">Reference proteome</keyword>
<dbReference type="AlphaFoldDB" id="W9RMG8"/>
<protein>
    <submittedName>
        <fullName evidence="2">Uncharacterized protein</fullName>
    </submittedName>
</protein>
<dbReference type="Proteomes" id="UP000030645">
    <property type="component" value="Unassembled WGS sequence"/>
</dbReference>
<evidence type="ECO:0000313" key="3">
    <source>
        <dbReference type="Proteomes" id="UP000030645"/>
    </source>
</evidence>